<dbReference type="Proteomes" id="UP000814140">
    <property type="component" value="Unassembled WGS sequence"/>
</dbReference>
<reference evidence="1" key="2">
    <citation type="journal article" date="2022" name="New Phytol.">
        <title>Evolutionary transition to the ectomycorrhizal habit in the genomes of a hyperdiverse lineage of mushroom-forming fungi.</title>
        <authorList>
            <person name="Looney B."/>
            <person name="Miyauchi S."/>
            <person name="Morin E."/>
            <person name="Drula E."/>
            <person name="Courty P.E."/>
            <person name="Kohler A."/>
            <person name="Kuo A."/>
            <person name="LaButti K."/>
            <person name="Pangilinan J."/>
            <person name="Lipzen A."/>
            <person name="Riley R."/>
            <person name="Andreopoulos W."/>
            <person name="He G."/>
            <person name="Johnson J."/>
            <person name="Nolan M."/>
            <person name="Tritt A."/>
            <person name="Barry K.W."/>
            <person name="Grigoriev I.V."/>
            <person name="Nagy L.G."/>
            <person name="Hibbett D."/>
            <person name="Henrissat B."/>
            <person name="Matheny P.B."/>
            <person name="Labbe J."/>
            <person name="Martin F.M."/>
        </authorList>
    </citation>
    <scope>NUCLEOTIDE SEQUENCE</scope>
    <source>
        <strain evidence="1">HHB10654</strain>
    </source>
</reference>
<sequence>LDVVSRAYVISLPQRADRREDMEHLRNILHLRWTYLDAADAASPANVHIDGTSPLALPTFHWPDDIDRLVHSQEAMLPLGADVWPLPYTRAESDGSVSAETADPFWFAPLRAKASFPHPLPPLACASGDQLLAPFSQDLPPYKRLTPAKVACWHSHLQAIRQIANGGDSAALVLEDDVDMERDISARLRALWDALPDSWDIVYLGHCWSNESALPALRVISSHALAPLDSDTSTSIPARNLTALHPSVSPKCTHAYALSRAGARRVLAHLRHPPFAYSRAIDQALAWLVQSGRLQAFSVVPPLVVQRKVAGSDVMPGRGSAWREGLFDGV</sequence>
<organism evidence="1 2">
    <name type="scientific">Artomyces pyxidatus</name>
    <dbReference type="NCBI Taxonomy" id="48021"/>
    <lineage>
        <taxon>Eukaryota</taxon>
        <taxon>Fungi</taxon>
        <taxon>Dikarya</taxon>
        <taxon>Basidiomycota</taxon>
        <taxon>Agaricomycotina</taxon>
        <taxon>Agaricomycetes</taxon>
        <taxon>Russulales</taxon>
        <taxon>Auriscalpiaceae</taxon>
        <taxon>Artomyces</taxon>
    </lineage>
</organism>
<name>A0ACB8T486_9AGAM</name>
<feature type="non-terminal residue" evidence="1">
    <location>
        <position position="1"/>
    </location>
</feature>
<feature type="non-terminal residue" evidence="1">
    <location>
        <position position="330"/>
    </location>
</feature>
<accession>A0ACB8T486</accession>
<comment type="caution">
    <text evidence="1">The sequence shown here is derived from an EMBL/GenBank/DDBJ whole genome shotgun (WGS) entry which is preliminary data.</text>
</comment>
<protein>
    <submittedName>
        <fullName evidence="1">Uncharacterized protein</fullName>
    </submittedName>
</protein>
<dbReference type="EMBL" id="MU277204">
    <property type="protein sequence ID" value="KAI0063247.1"/>
    <property type="molecule type" value="Genomic_DNA"/>
</dbReference>
<keyword evidence="2" id="KW-1185">Reference proteome</keyword>
<evidence type="ECO:0000313" key="2">
    <source>
        <dbReference type="Proteomes" id="UP000814140"/>
    </source>
</evidence>
<proteinExistence type="predicted"/>
<evidence type="ECO:0000313" key="1">
    <source>
        <dbReference type="EMBL" id="KAI0063247.1"/>
    </source>
</evidence>
<gene>
    <name evidence="1" type="ORF">BV25DRAFT_1786125</name>
</gene>
<reference evidence="1" key="1">
    <citation type="submission" date="2021-03" db="EMBL/GenBank/DDBJ databases">
        <authorList>
            <consortium name="DOE Joint Genome Institute"/>
            <person name="Ahrendt S."/>
            <person name="Looney B.P."/>
            <person name="Miyauchi S."/>
            <person name="Morin E."/>
            <person name="Drula E."/>
            <person name="Courty P.E."/>
            <person name="Chicoki N."/>
            <person name="Fauchery L."/>
            <person name="Kohler A."/>
            <person name="Kuo A."/>
            <person name="Labutti K."/>
            <person name="Pangilinan J."/>
            <person name="Lipzen A."/>
            <person name="Riley R."/>
            <person name="Andreopoulos W."/>
            <person name="He G."/>
            <person name="Johnson J."/>
            <person name="Barry K.W."/>
            <person name="Grigoriev I.V."/>
            <person name="Nagy L."/>
            <person name="Hibbett D."/>
            <person name="Henrissat B."/>
            <person name="Matheny P.B."/>
            <person name="Labbe J."/>
            <person name="Martin F."/>
        </authorList>
    </citation>
    <scope>NUCLEOTIDE SEQUENCE</scope>
    <source>
        <strain evidence="1">HHB10654</strain>
    </source>
</reference>